<dbReference type="Gene3D" id="2.60.40.1610">
    <property type="entry name" value="Domain of unknown function DUF1254"/>
    <property type="match status" value="1"/>
</dbReference>
<feature type="signal peptide" evidence="1">
    <location>
        <begin position="1"/>
        <end position="29"/>
    </location>
</feature>
<protein>
    <recommendedName>
        <fullName evidence="6">DUF1254 domain-containing protein</fullName>
    </recommendedName>
</protein>
<dbReference type="InterPro" id="IPR010679">
    <property type="entry name" value="DUF1254"/>
</dbReference>
<dbReference type="InterPro" id="IPR037050">
    <property type="entry name" value="DUF1254_sf"/>
</dbReference>
<gene>
    <name evidence="4" type="ORF">A2G96_23295</name>
</gene>
<dbReference type="Gene3D" id="2.60.120.600">
    <property type="entry name" value="Domain of unknown function DUF1214, C-terminal domain"/>
    <property type="match status" value="1"/>
</dbReference>
<name>A0A142JRQ0_9BURK</name>
<proteinExistence type="predicted"/>
<dbReference type="SUPFAM" id="SSF160935">
    <property type="entry name" value="VPA0735-like"/>
    <property type="match status" value="1"/>
</dbReference>
<keyword evidence="1" id="KW-0732">Signal</keyword>
<evidence type="ECO:0000259" key="3">
    <source>
        <dbReference type="Pfam" id="PF06863"/>
    </source>
</evidence>
<dbReference type="PANTHER" id="PTHR36509:SF2">
    <property type="entry name" value="BLL3101 PROTEIN"/>
    <property type="match status" value="1"/>
</dbReference>
<organism evidence="4 5">
    <name type="scientific">Cupriavidus nantongensis</name>
    <dbReference type="NCBI Taxonomy" id="1796606"/>
    <lineage>
        <taxon>Bacteria</taxon>
        <taxon>Pseudomonadati</taxon>
        <taxon>Pseudomonadota</taxon>
        <taxon>Betaproteobacteria</taxon>
        <taxon>Burkholderiales</taxon>
        <taxon>Burkholderiaceae</taxon>
        <taxon>Cupriavidus</taxon>
    </lineage>
</organism>
<evidence type="ECO:0000313" key="4">
    <source>
        <dbReference type="EMBL" id="AMR80762.1"/>
    </source>
</evidence>
<dbReference type="AlphaFoldDB" id="A0A142JRQ0"/>
<evidence type="ECO:0000313" key="5">
    <source>
        <dbReference type="Proteomes" id="UP000075238"/>
    </source>
</evidence>
<dbReference type="RefSeq" id="WP_062802590.1">
    <property type="nucleotide sequence ID" value="NZ_CP014845.1"/>
</dbReference>
<keyword evidence="5" id="KW-1185">Reference proteome</keyword>
<feature type="chain" id="PRO_5007498555" description="DUF1254 domain-containing protein" evidence="1">
    <location>
        <begin position="30"/>
        <end position="474"/>
    </location>
</feature>
<accession>A0A142JRQ0</accession>
<reference evidence="4 5" key="1">
    <citation type="submission" date="2016-03" db="EMBL/GenBank/DDBJ databases">
        <title>Complete genome sequence of a novel chlorpyrifos degrading bacterium, Cupriavidus nantongensis sp. X1.</title>
        <authorList>
            <person name="Fang L."/>
        </authorList>
    </citation>
    <scope>NUCLEOTIDE SEQUENCE [LARGE SCALE GENOMIC DNA]</scope>
    <source>
        <strain evidence="4 5">X1</strain>
    </source>
</reference>
<feature type="domain" description="DUF1214" evidence="2">
    <location>
        <begin position="350"/>
        <end position="456"/>
    </location>
</feature>
<dbReference type="OrthoDB" id="104565at2"/>
<dbReference type="PANTHER" id="PTHR36509">
    <property type="entry name" value="BLL3101 PROTEIN"/>
    <property type="match status" value="1"/>
</dbReference>
<dbReference type="Gene3D" id="1.10.3360.10">
    <property type="entry name" value="VPA0735-like domain"/>
    <property type="match status" value="1"/>
</dbReference>
<dbReference type="Proteomes" id="UP000075238">
    <property type="component" value="Chromosome 2"/>
</dbReference>
<dbReference type="InterPro" id="IPR010621">
    <property type="entry name" value="DUF1214"/>
</dbReference>
<sequence>MPTLTHIAWLRRALAALLGMAALQGSAGAAPHGLAEAQEIAIEAYLYAYPMVLMEVTRRVSTNVAAPDPRGGIRAPMNQFAHVSAFPDDKFDAVVRPNADTLYSSLWYDVSREPLIITVPDSGGRYYLLPILDMWTDVFTSPGSRTTGNGPRQFAIVGPRWHGKLPAGMPAYISPTAVGWMIGRTQTNGSADYAAVHKFQAGLHARPLSAWGRRGYEPPKGGTNPRQDMSAPVEQVAKMDAARYFGLFAELMKRNPPHANDYPMLDRMARLGLVPGQDFDMNRLALDVQAALQAAPAQARQQMAQALPRSGSVSNGWRMIGNPIGTYGTDYLRRAVIAFAGLGANTVEDAVYPLAMTDADGKPLDSAERYVIHFDKAQLPPARSFWSLTMYTDRQFFAANPIHRFAIGDRDPLKYNADGSLDLLIQRDPPKGAESNWLPTPATGNFSMNLRLYLPGPTALDGTWKPPVIRRVAD</sequence>
<evidence type="ECO:0000259" key="2">
    <source>
        <dbReference type="Pfam" id="PF06742"/>
    </source>
</evidence>
<dbReference type="InterPro" id="IPR037049">
    <property type="entry name" value="DUF1214_C_sf"/>
</dbReference>
<dbReference type="Pfam" id="PF06863">
    <property type="entry name" value="DUF1254"/>
    <property type="match status" value="1"/>
</dbReference>
<dbReference type="Pfam" id="PF06742">
    <property type="entry name" value="DUF1214"/>
    <property type="match status" value="1"/>
</dbReference>
<evidence type="ECO:0008006" key="6">
    <source>
        <dbReference type="Google" id="ProtNLM"/>
    </source>
</evidence>
<dbReference type="STRING" id="1796606.A2G96_23295"/>
<feature type="domain" description="DUF1254" evidence="3">
    <location>
        <begin position="77"/>
        <end position="207"/>
    </location>
</feature>
<dbReference type="EMBL" id="CP014845">
    <property type="protein sequence ID" value="AMR80762.1"/>
    <property type="molecule type" value="Genomic_DNA"/>
</dbReference>
<evidence type="ECO:0000256" key="1">
    <source>
        <dbReference type="SAM" id="SignalP"/>
    </source>
</evidence>
<dbReference type="KEGG" id="cnan:A2G96_23295"/>